<evidence type="ECO:0000256" key="6">
    <source>
        <dbReference type="ARBA" id="ARBA00022448"/>
    </source>
</evidence>
<keyword evidence="13" id="KW-0520">NAD</keyword>
<evidence type="ECO:0000256" key="13">
    <source>
        <dbReference type="ARBA" id="ARBA00023027"/>
    </source>
</evidence>
<evidence type="ECO:0000313" key="20">
    <source>
        <dbReference type="EMBL" id="ALO64785.1"/>
    </source>
</evidence>
<keyword evidence="16 19" id="KW-0472">Membrane</keyword>
<dbReference type="PANTHER" id="PTHR46552:SF1">
    <property type="entry name" value="NADH-UBIQUINONE OXIDOREDUCTASE CHAIN 2"/>
    <property type="match status" value="1"/>
</dbReference>
<dbReference type="AlphaFoldDB" id="A0A0S2LTQ9"/>
<organism evidence="20">
    <name type="scientific">Halictus rubicundus</name>
    <name type="common">Social sweat bee</name>
    <dbReference type="NCBI Taxonomy" id="77578"/>
    <lineage>
        <taxon>Eukaryota</taxon>
        <taxon>Metazoa</taxon>
        <taxon>Ecdysozoa</taxon>
        <taxon>Arthropoda</taxon>
        <taxon>Hexapoda</taxon>
        <taxon>Insecta</taxon>
        <taxon>Pterygota</taxon>
        <taxon>Neoptera</taxon>
        <taxon>Endopterygota</taxon>
        <taxon>Hymenoptera</taxon>
        <taxon>Apocrita</taxon>
        <taxon>Aculeata</taxon>
        <taxon>Apoidea</taxon>
        <taxon>Anthophila</taxon>
        <taxon>Halictidae</taxon>
        <taxon>Halictinae</taxon>
        <taxon>Halictini</taxon>
        <taxon>Halictus</taxon>
        <taxon>Halictus</taxon>
    </lineage>
</organism>
<evidence type="ECO:0000256" key="12">
    <source>
        <dbReference type="ARBA" id="ARBA00022989"/>
    </source>
</evidence>
<evidence type="ECO:0000256" key="14">
    <source>
        <dbReference type="ARBA" id="ARBA00023075"/>
    </source>
</evidence>
<sequence>MYLNLLSLMILSLLIPNLFFMWMFLEISSMLYTIYLNINSLKIYSIMYFMISSMTSILIIYSFLNKTFNLYINFILLFSLWLKLGLYPLNSWMNFLMKKINFNSLILLLTIIKCIPIFMFLNFIKFNFIILFMLIFFMLPPVIFSMNISSFTLLMNYSSMYNIPLLLIFSYLNFNIMIIYMTIYMTSTLMILLMLKKLNLYYKNSLNLSLNYKNKMFYNLMMFKYSQLPPFLPFIIKWNLINLMLSNNYMIMLSMLIIFSSLLMTFNYLNFNNNNFFLTNSKISHKINLFDSSNLNIMFIMYFSFLTFTLIFTFSFMS</sequence>
<name>A0A0S2LTQ9_HALRI</name>
<feature type="transmembrane region" description="Helical" evidence="19">
    <location>
        <begin position="216"/>
        <end position="236"/>
    </location>
</feature>
<dbReference type="GO" id="GO:0008137">
    <property type="term" value="F:NADH dehydrogenase (ubiquinone) activity"/>
    <property type="evidence" value="ECO:0007669"/>
    <property type="project" value="UniProtKB-EC"/>
</dbReference>
<protein>
    <recommendedName>
        <fullName evidence="5">NADH-ubiquinone oxidoreductase chain 2</fullName>
        <ecNumber evidence="4">7.1.1.2</ecNumber>
    </recommendedName>
    <alternativeName>
        <fullName evidence="17">NADH dehydrogenase subunit 2</fullName>
    </alternativeName>
</protein>
<dbReference type="InterPro" id="IPR050175">
    <property type="entry name" value="Complex_I_Subunit_2"/>
</dbReference>
<keyword evidence="6" id="KW-0813">Transport</keyword>
<feature type="transmembrane region" description="Helical" evidence="19">
    <location>
        <begin position="70"/>
        <end position="89"/>
    </location>
</feature>
<keyword evidence="7" id="KW-0679">Respiratory chain</keyword>
<evidence type="ECO:0000256" key="10">
    <source>
        <dbReference type="ARBA" id="ARBA00022967"/>
    </source>
</evidence>
<feature type="transmembrane region" description="Helical" evidence="19">
    <location>
        <begin position="178"/>
        <end position="195"/>
    </location>
</feature>
<evidence type="ECO:0000256" key="15">
    <source>
        <dbReference type="ARBA" id="ARBA00023128"/>
    </source>
</evidence>
<feature type="transmembrane region" description="Helical" evidence="19">
    <location>
        <begin position="126"/>
        <end position="144"/>
    </location>
</feature>
<keyword evidence="9" id="KW-0999">Mitochondrion inner membrane</keyword>
<evidence type="ECO:0000256" key="2">
    <source>
        <dbReference type="ARBA" id="ARBA00004448"/>
    </source>
</evidence>
<keyword evidence="14" id="KW-0830">Ubiquinone</keyword>
<feature type="transmembrane region" description="Helical" evidence="19">
    <location>
        <begin position="46"/>
        <end position="64"/>
    </location>
</feature>
<keyword evidence="15 20" id="KW-0496">Mitochondrion</keyword>
<keyword evidence="11" id="KW-0249">Electron transport</keyword>
<evidence type="ECO:0000256" key="3">
    <source>
        <dbReference type="ARBA" id="ARBA00007012"/>
    </source>
</evidence>
<dbReference type="PANTHER" id="PTHR46552">
    <property type="entry name" value="NADH-UBIQUINONE OXIDOREDUCTASE CHAIN 2"/>
    <property type="match status" value="1"/>
</dbReference>
<feature type="transmembrane region" description="Helical" evidence="19">
    <location>
        <begin position="6"/>
        <end position="25"/>
    </location>
</feature>
<evidence type="ECO:0000256" key="7">
    <source>
        <dbReference type="ARBA" id="ARBA00022660"/>
    </source>
</evidence>
<evidence type="ECO:0000256" key="5">
    <source>
        <dbReference type="ARBA" id="ARBA00021008"/>
    </source>
</evidence>
<accession>A0A0S2LTQ9</accession>
<feature type="transmembrane region" description="Helical" evidence="19">
    <location>
        <begin position="248"/>
        <end position="269"/>
    </location>
</feature>
<comment type="subcellular location">
    <subcellularLocation>
        <location evidence="2">Mitochondrion inner membrane</location>
        <topology evidence="2">Multi-pass membrane protein</topology>
    </subcellularLocation>
</comment>
<comment type="function">
    <text evidence="1">Core subunit of the mitochondrial membrane respiratory chain NADH dehydrogenase (Complex I) that is believed to belong to the minimal assembly required for catalysis. Complex I functions in the transfer of electrons from NADH to the respiratory chain. The immediate electron acceptor for the enzyme is believed to be ubiquinone.</text>
</comment>
<dbReference type="EC" id="7.1.1.2" evidence="4"/>
<evidence type="ECO:0000256" key="4">
    <source>
        <dbReference type="ARBA" id="ARBA00012944"/>
    </source>
</evidence>
<evidence type="ECO:0000256" key="1">
    <source>
        <dbReference type="ARBA" id="ARBA00003257"/>
    </source>
</evidence>
<keyword evidence="12 19" id="KW-1133">Transmembrane helix</keyword>
<dbReference type="GO" id="GO:0006120">
    <property type="term" value="P:mitochondrial electron transport, NADH to ubiquinone"/>
    <property type="evidence" value="ECO:0007669"/>
    <property type="project" value="TreeGrafter"/>
</dbReference>
<evidence type="ECO:0000256" key="19">
    <source>
        <dbReference type="SAM" id="Phobius"/>
    </source>
</evidence>
<evidence type="ECO:0000256" key="11">
    <source>
        <dbReference type="ARBA" id="ARBA00022982"/>
    </source>
</evidence>
<evidence type="ECO:0000256" key="8">
    <source>
        <dbReference type="ARBA" id="ARBA00022692"/>
    </source>
</evidence>
<evidence type="ECO:0000256" key="16">
    <source>
        <dbReference type="ARBA" id="ARBA00023136"/>
    </source>
</evidence>
<geneLocation type="mitochondrion" evidence="20"/>
<comment type="catalytic activity">
    <reaction evidence="18">
        <text>a ubiquinone + NADH + 5 H(+)(in) = a ubiquinol + NAD(+) + 4 H(+)(out)</text>
        <dbReference type="Rhea" id="RHEA:29091"/>
        <dbReference type="Rhea" id="RHEA-COMP:9565"/>
        <dbReference type="Rhea" id="RHEA-COMP:9566"/>
        <dbReference type="ChEBI" id="CHEBI:15378"/>
        <dbReference type="ChEBI" id="CHEBI:16389"/>
        <dbReference type="ChEBI" id="CHEBI:17976"/>
        <dbReference type="ChEBI" id="CHEBI:57540"/>
        <dbReference type="ChEBI" id="CHEBI:57945"/>
        <dbReference type="EC" id="7.1.1.2"/>
    </reaction>
</comment>
<keyword evidence="10" id="KW-1278">Translocase</keyword>
<comment type="similarity">
    <text evidence="3">Belongs to the complex I subunit 2 family.</text>
</comment>
<reference evidence="20" key="1">
    <citation type="submission" date="2015-06" db="EMBL/GenBank/DDBJ databases">
        <title>High-throughput detection of wild bee species with mitogenome skimming and resequencing (mt-S/R).</title>
        <authorList>
            <person name="Tang M."/>
            <person name="Hardman C."/>
            <person name="Ji Y."/>
            <person name="Meng G."/>
            <person name="Liu S."/>
            <person name="Tan M."/>
            <person name="Yang S."/>
            <person name="Yang C."/>
            <person name="Moss E."/>
            <person name="Nevard T."/>
            <person name="Potts S.G."/>
            <person name="Zhou X."/>
            <person name="Yu D.W."/>
        </authorList>
    </citation>
    <scope>NUCLEOTIDE SEQUENCE</scope>
</reference>
<keyword evidence="8 19" id="KW-0812">Transmembrane</keyword>
<feature type="transmembrane region" description="Helical" evidence="19">
    <location>
        <begin position="295"/>
        <end position="317"/>
    </location>
</feature>
<feature type="transmembrane region" description="Helical" evidence="19">
    <location>
        <begin position="101"/>
        <end position="120"/>
    </location>
</feature>
<dbReference type="GO" id="GO:0005743">
    <property type="term" value="C:mitochondrial inner membrane"/>
    <property type="evidence" value="ECO:0007669"/>
    <property type="project" value="UniProtKB-SubCell"/>
</dbReference>
<evidence type="ECO:0000256" key="9">
    <source>
        <dbReference type="ARBA" id="ARBA00022792"/>
    </source>
</evidence>
<dbReference type="EMBL" id="KT164668">
    <property type="protein sequence ID" value="ALO64785.1"/>
    <property type="molecule type" value="Genomic_DNA"/>
</dbReference>
<evidence type="ECO:0000256" key="18">
    <source>
        <dbReference type="ARBA" id="ARBA00049551"/>
    </source>
</evidence>
<proteinExistence type="inferred from homology"/>
<gene>
    <name evidence="20" type="primary">ND2</name>
</gene>
<evidence type="ECO:0000256" key="17">
    <source>
        <dbReference type="ARBA" id="ARBA00031028"/>
    </source>
</evidence>